<evidence type="ECO:0000256" key="2">
    <source>
        <dbReference type="ARBA" id="ARBA00022515"/>
    </source>
</evidence>
<keyword evidence="3 14" id="KW-0808">Transferase</keyword>
<dbReference type="Pfam" id="PF10410">
    <property type="entry name" value="DnaB_bind"/>
    <property type="match status" value="1"/>
</dbReference>
<dbReference type="InterPro" id="IPR003587">
    <property type="entry name" value="Hint_dom_N"/>
</dbReference>
<feature type="domain" description="Toprim" evidence="16">
    <location>
        <begin position="574"/>
        <end position="660"/>
    </location>
</feature>
<dbReference type="Gene3D" id="3.90.580.10">
    <property type="entry name" value="Zinc finger, CHC2-type domain"/>
    <property type="match status" value="2"/>
</dbReference>
<sequence length="940" mass="103601">MAGRIRDEDIALVRERTPIADVIGEYLQLRNAGGGSLKGLCPFHDEKSPSFNVTPARGLYHCLAGETRVLTFDGVRPIRELAGGVHRVLARNGQWVDAPFRSFGEQPLLRLTLSRNRQRKEIYATDEHRWFVRSGKSRKSEREVFTRDLKEGDRLAWVFPGCKIKNTTPSPFGIAHGICFGDGTRLNSGSMAQLDAIKDTELLKWFPNSETAQHGRQIRIHHLPGFFKTLPSVDESVSYLYGWLAGYVAADGHVAKDGTVSLNCADRDVLEFVRTVCTRLGIGTYGITEQVREGFPGRSPSSLYRVHFVSEDLTEEFFLLSEQRARFSEAEKDFTRRGWCVISVEETDRVEEVFCAVVDEGHAFVLEDNILTGNCFGCGVGGDVFTFLQEMEHVSFVEAVETLAAKAGIRLRYEEGGYTKRPDQGQRQRLIEAHRIAQEFYAGQLLSPGARHARAFLAERGFTGADAERFGIGYAPGGWEALTAHLRGKGFGDAEIVTAGLGGQGRRGAYDKFRDRLVWPVREVTGETVGFGARRLSASDDGPKYLNTPETPIFKKGHLLYGLDMAKRDIARGHQAVIVEGYTDVMACHLAGVTTAVATCGTSFGEDHVKVLRRVMLDRAGARGRVVFTFDGDAAGQKAAMRAFAEEHNFAAETYVAVQPDGLDPCDLRVQQGEEAVKHLVEQARPLYEFMIRNVIEGYDLSTPEGRMAGLDAAAEIVASIRNEGVRKLYGVNLDHWLGIMDEAFVQRRVAQHMRAARSRGEARRSGPAPVAPAGAAETAPYDLRDPSLRRERQALKIAVQAPGLASGFDELDAEAFTAPQHRAVFELIRDRGGVAAATDAAGWAAQLREAAPNDAQRSFVTELGVEPIEVDGELEERDARNIIDTIMLHSANRAEANLKSRLGRLDPAADAEEYNRLFAELLAAGQRKRAVRERIAGAG</sequence>
<dbReference type="InterPro" id="IPR036977">
    <property type="entry name" value="DNA_primase_Znf_CHC2"/>
</dbReference>
<dbReference type="InterPro" id="IPR013173">
    <property type="entry name" value="DNA_primase_DnaG_DnaB-bd_dom"/>
</dbReference>
<dbReference type="Pfam" id="PF14528">
    <property type="entry name" value="LAGLIDADG_3"/>
    <property type="match status" value="1"/>
</dbReference>
<keyword evidence="13 14" id="KW-0804">Transcription</keyword>
<comment type="caution">
    <text evidence="17">The sequence shown here is derived from an EMBL/GenBank/DDBJ whole genome shotgun (WGS) entry which is preliminary data.</text>
</comment>
<evidence type="ECO:0000256" key="10">
    <source>
        <dbReference type="ARBA" id="ARBA00022842"/>
    </source>
</evidence>
<dbReference type="PROSITE" id="PS50880">
    <property type="entry name" value="TOPRIM"/>
    <property type="match status" value="1"/>
</dbReference>
<dbReference type="CDD" id="cd03364">
    <property type="entry name" value="TOPRIM_DnaG_primases"/>
    <property type="match status" value="1"/>
</dbReference>
<evidence type="ECO:0000256" key="11">
    <source>
        <dbReference type="ARBA" id="ARBA00023000"/>
    </source>
</evidence>
<reference evidence="17 18" key="1">
    <citation type="submission" date="2020-08" db="EMBL/GenBank/DDBJ databases">
        <title>Sequencing the genomes of 1000 actinobacteria strains.</title>
        <authorList>
            <person name="Klenk H.-P."/>
        </authorList>
    </citation>
    <scope>NUCLEOTIDE SEQUENCE [LARGE SCALE GENOMIC DNA]</scope>
    <source>
        <strain evidence="17 18">DSM 44551</strain>
    </source>
</reference>
<dbReference type="SUPFAM" id="SSF51294">
    <property type="entry name" value="Hedgehog/intein (Hint) domain"/>
    <property type="match status" value="1"/>
</dbReference>
<dbReference type="SUPFAM" id="SSF56731">
    <property type="entry name" value="DNA primase core"/>
    <property type="match status" value="1"/>
</dbReference>
<keyword evidence="4 14" id="KW-0548">Nucleotidyltransferase</keyword>
<keyword evidence="11" id="KW-0651">Protein splicing</keyword>
<dbReference type="PANTHER" id="PTHR30313">
    <property type="entry name" value="DNA PRIMASE"/>
    <property type="match status" value="1"/>
</dbReference>
<dbReference type="FunFam" id="3.90.980.10:FF:000001">
    <property type="entry name" value="DNA primase"/>
    <property type="match status" value="1"/>
</dbReference>
<dbReference type="InterPro" id="IPR013264">
    <property type="entry name" value="DNAG_N"/>
</dbReference>
<dbReference type="SMART" id="SM00400">
    <property type="entry name" value="ZnF_CHCC"/>
    <property type="match status" value="2"/>
</dbReference>
<dbReference type="InterPro" id="IPR006141">
    <property type="entry name" value="Intein_N"/>
</dbReference>
<dbReference type="InterPro" id="IPR019475">
    <property type="entry name" value="DNA_primase_DnaB-bd"/>
</dbReference>
<protein>
    <recommendedName>
        <fullName evidence="14">DNA primase</fullName>
        <ecNumber evidence="14">2.7.7.101</ecNumber>
    </recommendedName>
</protein>
<dbReference type="GO" id="GO:0006269">
    <property type="term" value="P:DNA replication, synthesis of primer"/>
    <property type="evidence" value="ECO:0007669"/>
    <property type="project" value="UniProtKB-UniRule"/>
</dbReference>
<dbReference type="GO" id="GO:0005737">
    <property type="term" value="C:cytoplasm"/>
    <property type="evidence" value="ECO:0007669"/>
    <property type="project" value="TreeGrafter"/>
</dbReference>
<dbReference type="PROSITE" id="PS50817">
    <property type="entry name" value="INTEIN_N_TER"/>
    <property type="match status" value="1"/>
</dbReference>
<evidence type="ECO:0000313" key="18">
    <source>
        <dbReference type="Proteomes" id="UP000572635"/>
    </source>
</evidence>
<dbReference type="Proteomes" id="UP000572635">
    <property type="component" value="Unassembled WGS sequence"/>
</dbReference>
<organism evidence="17 18">
    <name type="scientific">Nocardiopsis composta</name>
    <dbReference type="NCBI Taxonomy" id="157465"/>
    <lineage>
        <taxon>Bacteria</taxon>
        <taxon>Bacillati</taxon>
        <taxon>Actinomycetota</taxon>
        <taxon>Actinomycetes</taxon>
        <taxon>Streptosporangiales</taxon>
        <taxon>Nocardiopsidaceae</taxon>
        <taxon>Nocardiopsis</taxon>
    </lineage>
</organism>
<keyword evidence="2 14" id="KW-0639">Primosome</keyword>
<keyword evidence="9" id="KW-0862">Zinc</keyword>
<keyword evidence="10" id="KW-0460">Magnesium</keyword>
<dbReference type="InterPro" id="IPR002694">
    <property type="entry name" value="Znf_CHC2"/>
</dbReference>
<dbReference type="EMBL" id="JACHDB010000001">
    <property type="protein sequence ID" value="MBB5432109.1"/>
    <property type="molecule type" value="Genomic_DNA"/>
</dbReference>
<evidence type="ECO:0000256" key="14">
    <source>
        <dbReference type="HAMAP-Rule" id="MF_00974"/>
    </source>
</evidence>
<dbReference type="SMART" id="SM00306">
    <property type="entry name" value="HintN"/>
    <property type="match status" value="1"/>
</dbReference>
<gene>
    <name evidence="14" type="primary">dnaG</name>
    <name evidence="17" type="ORF">HDA36_002193</name>
</gene>
<dbReference type="SMART" id="SM00766">
    <property type="entry name" value="DnaG_DnaB_bind"/>
    <property type="match status" value="1"/>
</dbReference>
<evidence type="ECO:0000256" key="6">
    <source>
        <dbReference type="ARBA" id="ARBA00022723"/>
    </source>
</evidence>
<evidence type="ECO:0000256" key="9">
    <source>
        <dbReference type="ARBA" id="ARBA00022833"/>
    </source>
</evidence>
<dbReference type="Pfam" id="PF13662">
    <property type="entry name" value="Toprim_4"/>
    <property type="match status" value="1"/>
</dbReference>
<evidence type="ECO:0000313" key="17">
    <source>
        <dbReference type="EMBL" id="MBB5432109.1"/>
    </source>
</evidence>
<dbReference type="SMART" id="SM00493">
    <property type="entry name" value="TOPRIM"/>
    <property type="match status" value="1"/>
</dbReference>
<dbReference type="InterPro" id="IPR004860">
    <property type="entry name" value="LAGLIDADG_dom"/>
</dbReference>
<feature type="compositionally biased region" description="Low complexity" evidence="15">
    <location>
        <begin position="766"/>
        <end position="781"/>
    </location>
</feature>
<dbReference type="SUPFAM" id="SSF57783">
    <property type="entry name" value="Zinc beta-ribbon"/>
    <property type="match status" value="2"/>
</dbReference>
<dbReference type="GO" id="GO:0008270">
    <property type="term" value="F:zinc ion binding"/>
    <property type="evidence" value="ECO:0007669"/>
    <property type="project" value="UniProtKB-KW"/>
</dbReference>
<dbReference type="SUPFAM" id="SSF55608">
    <property type="entry name" value="Homing endonucleases"/>
    <property type="match status" value="1"/>
</dbReference>
<keyword evidence="1 14" id="KW-0240">DNA-directed RNA polymerase</keyword>
<proteinExistence type="inferred from homology"/>
<comment type="catalytic activity">
    <reaction evidence="14">
        <text>ssDNA + n NTP = ssDNA/pppN(pN)n-1 hybrid + (n-1) diphosphate.</text>
        <dbReference type="EC" id="2.7.7.101"/>
    </reaction>
</comment>
<dbReference type="GO" id="GO:1990077">
    <property type="term" value="C:primosome complex"/>
    <property type="evidence" value="ECO:0007669"/>
    <property type="project" value="UniProtKB-KW"/>
</dbReference>
<comment type="caution">
    <text evidence="14">Lacks conserved residue(s) required for the propagation of feature annotation.</text>
</comment>
<dbReference type="Gene3D" id="3.40.1360.10">
    <property type="match status" value="1"/>
</dbReference>
<dbReference type="Pfam" id="PF01807">
    <property type="entry name" value="Zn_ribbon_DnaG"/>
    <property type="match status" value="2"/>
</dbReference>
<keyword evidence="12 14" id="KW-0238">DNA-binding</keyword>
<evidence type="ECO:0000256" key="5">
    <source>
        <dbReference type="ARBA" id="ARBA00022705"/>
    </source>
</evidence>
<evidence type="ECO:0000256" key="7">
    <source>
        <dbReference type="ARBA" id="ARBA00022771"/>
    </source>
</evidence>
<keyword evidence="5 14" id="KW-0235">DNA replication</keyword>
<dbReference type="Gene3D" id="3.90.980.10">
    <property type="entry name" value="DNA primase, catalytic core, N-terminal domain"/>
    <property type="match status" value="1"/>
</dbReference>
<evidence type="ECO:0000256" key="3">
    <source>
        <dbReference type="ARBA" id="ARBA00022679"/>
    </source>
</evidence>
<dbReference type="PANTHER" id="PTHR30313:SF2">
    <property type="entry name" value="DNA PRIMASE"/>
    <property type="match status" value="1"/>
</dbReference>
<dbReference type="HAMAP" id="MF_00974">
    <property type="entry name" value="DNA_primase_DnaG"/>
    <property type="match status" value="1"/>
</dbReference>
<comment type="similarity">
    <text evidence="14">Belongs to the DnaG primase family.</text>
</comment>
<name>A0A7W8QKW2_9ACTN</name>
<dbReference type="RefSeq" id="WP_184391720.1">
    <property type="nucleotide sequence ID" value="NZ_BAAAJD010000095.1"/>
</dbReference>
<dbReference type="InterPro" id="IPR030846">
    <property type="entry name" value="DnaG_bac"/>
</dbReference>
<dbReference type="InterPro" id="IPR027434">
    <property type="entry name" value="Homing_endonucl"/>
</dbReference>
<dbReference type="InterPro" id="IPR050219">
    <property type="entry name" value="DnaG_primase"/>
</dbReference>
<dbReference type="Gene3D" id="3.10.28.10">
    <property type="entry name" value="Homing endonucleases"/>
    <property type="match status" value="1"/>
</dbReference>
<keyword evidence="18" id="KW-1185">Reference proteome</keyword>
<evidence type="ECO:0000256" key="13">
    <source>
        <dbReference type="ARBA" id="ARBA00023163"/>
    </source>
</evidence>
<dbReference type="Pfam" id="PF08278">
    <property type="entry name" value="DnaG_DnaB_bind"/>
    <property type="match status" value="1"/>
</dbReference>
<evidence type="ECO:0000256" key="8">
    <source>
        <dbReference type="ARBA" id="ARBA00022813"/>
    </source>
</evidence>
<evidence type="ECO:0000256" key="4">
    <source>
        <dbReference type="ARBA" id="ARBA00022695"/>
    </source>
</evidence>
<dbReference type="InterPro" id="IPR006295">
    <property type="entry name" value="DNA_primase_DnaG"/>
</dbReference>
<dbReference type="EC" id="2.7.7.101" evidence="14"/>
<keyword evidence="6" id="KW-0479">Metal-binding</keyword>
<dbReference type="NCBIfam" id="TIGR01391">
    <property type="entry name" value="dnaG"/>
    <property type="match status" value="1"/>
</dbReference>
<evidence type="ECO:0000256" key="12">
    <source>
        <dbReference type="ARBA" id="ARBA00023125"/>
    </source>
</evidence>
<feature type="region of interest" description="Disordered" evidence="15">
    <location>
        <begin position="757"/>
        <end position="786"/>
    </location>
</feature>
<accession>A0A7W8QKW2</accession>
<dbReference type="AlphaFoldDB" id="A0A7W8QKW2"/>
<dbReference type="GO" id="GO:0016539">
    <property type="term" value="P:intein-mediated protein splicing"/>
    <property type="evidence" value="ECO:0007669"/>
    <property type="project" value="InterPro"/>
</dbReference>
<dbReference type="CDD" id="cd00081">
    <property type="entry name" value="Hint"/>
    <property type="match status" value="1"/>
</dbReference>
<evidence type="ECO:0000256" key="1">
    <source>
        <dbReference type="ARBA" id="ARBA00022478"/>
    </source>
</evidence>
<dbReference type="GO" id="GO:0000428">
    <property type="term" value="C:DNA-directed RNA polymerase complex"/>
    <property type="evidence" value="ECO:0007669"/>
    <property type="project" value="UniProtKB-KW"/>
</dbReference>
<dbReference type="InterPro" id="IPR006171">
    <property type="entry name" value="TOPRIM_dom"/>
</dbReference>
<keyword evidence="8" id="KW-0068">Autocatalytic cleavage</keyword>
<evidence type="ECO:0000256" key="15">
    <source>
        <dbReference type="SAM" id="MobiDB-lite"/>
    </source>
</evidence>
<dbReference type="InterPro" id="IPR034151">
    <property type="entry name" value="TOPRIM_DnaG_bac"/>
</dbReference>
<evidence type="ECO:0000259" key="16">
    <source>
        <dbReference type="PROSITE" id="PS50880"/>
    </source>
</evidence>
<comment type="subunit">
    <text evidence="14">Monomer. Interacts with DnaB.</text>
</comment>
<dbReference type="Pfam" id="PF08275">
    <property type="entry name" value="DNAG_N"/>
    <property type="match status" value="1"/>
</dbReference>
<dbReference type="InterPro" id="IPR036844">
    <property type="entry name" value="Hint_dom_sf"/>
</dbReference>
<dbReference type="GO" id="GO:0003899">
    <property type="term" value="F:DNA-directed RNA polymerase activity"/>
    <property type="evidence" value="ECO:0007669"/>
    <property type="project" value="UniProtKB-UniRule"/>
</dbReference>
<dbReference type="InterPro" id="IPR037068">
    <property type="entry name" value="DNA_primase_core_N_sf"/>
</dbReference>
<dbReference type="GO" id="GO:0003677">
    <property type="term" value="F:DNA binding"/>
    <property type="evidence" value="ECO:0007669"/>
    <property type="project" value="UniProtKB-KW"/>
</dbReference>
<keyword evidence="7" id="KW-0863">Zinc-finger</keyword>
<dbReference type="GO" id="GO:0004519">
    <property type="term" value="F:endonuclease activity"/>
    <property type="evidence" value="ECO:0007669"/>
    <property type="project" value="InterPro"/>
</dbReference>
<comment type="function">
    <text evidence="14">RNA polymerase that catalyzes the synthesis of short RNA molecules used as primers for DNA polymerase during DNA replication.</text>
</comment>